<keyword evidence="3" id="KW-1185">Reference proteome</keyword>
<protein>
    <submittedName>
        <fullName evidence="2">RagB/SusD family nutrient uptake outer membrane protein</fullName>
    </submittedName>
</protein>
<accession>A0ABS5VTC9</accession>
<evidence type="ECO:0000313" key="2">
    <source>
        <dbReference type="EMBL" id="MBT1704616.1"/>
    </source>
</evidence>
<dbReference type="CDD" id="cd08977">
    <property type="entry name" value="SusD"/>
    <property type="match status" value="1"/>
</dbReference>
<dbReference type="InterPro" id="IPR011990">
    <property type="entry name" value="TPR-like_helical_dom_sf"/>
</dbReference>
<proteinExistence type="predicted"/>
<sequence length="493" mass="55572">MKLNLYRKFSVALLAFVVLGCTGDFEEINTNPNSPLATQPALLLPGIERDMIHAVLGEAWSIGNVVIQHTAKNQFVNEDRYLWGELNTIWNAVYDNMRDINNIVKQAEVSNQPNFRGVALVLRSWMFSLVTDSYGDVPYTQAMNGKEGIFFPEYDPQQKIYEGILNDLKEANTLLAGAININGDVIYGGDVKKWRQLANSLRLRYLMRISDQVDVRAEMQEIVNDPVAYPLFTGNADHAVYSFQANSPDQFPLFTARIGSFNEFRASKALTDKLIALADNRLYIFTRPTPVTEATASTSDDVYVGVPNGLDDVAALEYNGGPEFQSRIGPLFFEQATSPKGIEIAKGVIMTYAELQFILAEAREKEFITTGTAEAYYLNGINASFSFYGLTASPTYLLQSEVAYTGTREEKLEKIGTQKWISLFFQGLEAWFDWRRTGYPKLQPGVDNQNDDRIPVRFIYPLIEQSLNADNRTIAVNRQGPDDINSRVWWDVK</sequence>
<feature type="chain" id="PRO_5047173035" evidence="1">
    <location>
        <begin position="21"/>
        <end position="493"/>
    </location>
</feature>
<gene>
    <name evidence="2" type="ORF">KK060_15085</name>
</gene>
<dbReference type="Gene3D" id="1.25.40.390">
    <property type="match status" value="1"/>
</dbReference>
<dbReference type="PROSITE" id="PS51257">
    <property type="entry name" value="PROKAR_LIPOPROTEIN"/>
    <property type="match status" value="1"/>
</dbReference>
<dbReference type="Proteomes" id="UP000772618">
    <property type="component" value="Unassembled WGS sequence"/>
</dbReference>
<reference evidence="2 3" key="1">
    <citation type="submission" date="2021-05" db="EMBL/GenBank/DDBJ databases">
        <title>A Polyphasic approach of four new species of the genus Ohtaekwangia: Ohtaekwangia histidinii sp. nov., Ohtaekwangia cretensis sp. nov., Ohtaekwangia indiensis sp. nov., Ohtaekwangia reichenbachii sp. nov. from diverse environment.</title>
        <authorList>
            <person name="Octaviana S."/>
        </authorList>
    </citation>
    <scope>NUCLEOTIDE SEQUENCE [LARGE SCALE GENOMIC DNA]</scope>
    <source>
        <strain evidence="2 3">PWU20</strain>
    </source>
</reference>
<keyword evidence="1" id="KW-0732">Signal</keyword>
<evidence type="ECO:0000313" key="3">
    <source>
        <dbReference type="Proteomes" id="UP000772618"/>
    </source>
</evidence>
<evidence type="ECO:0000256" key="1">
    <source>
        <dbReference type="SAM" id="SignalP"/>
    </source>
</evidence>
<dbReference type="RefSeq" id="WP_254154573.1">
    <property type="nucleotide sequence ID" value="NZ_JAHESD010000035.1"/>
</dbReference>
<feature type="signal peptide" evidence="1">
    <location>
        <begin position="1"/>
        <end position="20"/>
    </location>
</feature>
<dbReference type="InterPro" id="IPR041662">
    <property type="entry name" value="SusD-like_2"/>
</dbReference>
<comment type="caution">
    <text evidence="2">The sequence shown here is derived from an EMBL/GenBank/DDBJ whole genome shotgun (WGS) entry which is preliminary data.</text>
</comment>
<organism evidence="2 3">
    <name type="scientific">Chryseosolibacter indicus</name>
    <dbReference type="NCBI Taxonomy" id="2782351"/>
    <lineage>
        <taxon>Bacteria</taxon>
        <taxon>Pseudomonadati</taxon>
        <taxon>Bacteroidota</taxon>
        <taxon>Cytophagia</taxon>
        <taxon>Cytophagales</taxon>
        <taxon>Chryseotaleaceae</taxon>
        <taxon>Chryseosolibacter</taxon>
    </lineage>
</organism>
<dbReference type="Pfam" id="PF12771">
    <property type="entry name" value="SusD-like_2"/>
    <property type="match status" value="1"/>
</dbReference>
<name>A0ABS5VTC9_9BACT</name>
<dbReference type="EMBL" id="JAHESD010000035">
    <property type="protein sequence ID" value="MBT1704616.1"/>
    <property type="molecule type" value="Genomic_DNA"/>
</dbReference>
<dbReference type="SUPFAM" id="SSF48452">
    <property type="entry name" value="TPR-like"/>
    <property type="match status" value="1"/>
</dbReference>